<dbReference type="GO" id="GO:0005524">
    <property type="term" value="F:ATP binding"/>
    <property type="evidence" value="ECO:0007669"/>
    <property type="project" value="InterPro"/>
</dbReference>
<dbReference type="PROSITE" id="PS50011">
    <property type="entry name" value="PROTEIN_KINASE_DOM"/>
    <property type="match status" value="1"/>
</dbReference>
<dbReference type="GO" id="GO:0004674">
    <property type="term" value="F:protein serine/threonine kinase activity"/>
    <property type="evidence" value="ECO:0000318"/>
    <property type="project" value="GO_Central"/>
</dbReference>
<evidence type="ECO:0000256" key="1">
    <source>
        <dbReference type="SAM" id="MobiDB-lite"/>
    </source>
</evidence>
<dbReference type="RefSeq" id="XP_002296905.1">
    <property type="nucleotide sequence ID" value="XM_002296869.1"/>
</dbReference>
<organism evidence="4 5">
    <name type="scientific">Thalassiosira pseudonana</name>
    <name type="common">Marine diatom</name>
    <name type="synonym">Cyclotella nana</name>
    <dbReference type="NCBI Taxonomy" id="35128"/>
    <lineage>
        <taxon>Eukaryota</taxon>
        <taxon>Sar</taxon>
        <taxon>Stramenopiles</taxon>
        <taxon>Ochrophyta</taxon>
        <taxon>Bacillariophyta</taxon>
        <taxon>Coscinodiscophyceae</taxon>
        <taxon>Thalassiosirophycidae</taxon>
        <taxon>Thalassiosirales</taxon>
        <taxon>Thalassiosiraceae</taxon>
        <taxon>Thalassiosira</taxon>
    </lineage>
</organism>
<reference evidence="4 5" key="1">
    <citation type="journal article" date="2004" name="Science">
        <title>The genome of the diatom Thalassiosira pseudonana: ecology, evolution, and metabolism.</title>
        <authorList>
            <person name="Armbrust E.V."/>
            <person name="Berges J.A."/>
            <person name="Bowler C."/>
            <person name="Green B.R."/>
            <person name="Martinez D."/>
            <person name="Putnam N.H."/>
            <person name="Zhou S."/>
            <person name="Allen A.E."/>
            <person name="Apt K.E."/>
            <person name="Bechner M."/>
            <person name="Brzezinski M.A."/>
            <person name="Chaal B.K."/>
            <person name="Chiovitti A."/>
            <person name="Davis A.K."/>
            <person name="Demarest M.S."/>
            <person name="Detter J.C."/>
            <person name="Glavina T."/>
            <person name="Goodstein D."/>
            <person name="Hadi M.Z."/>
            <person name="Hellsten U."/>
            <person name="Hildebrand M."/>
            <person name="Jenkins B.D."/>
            <person name="Jurka J."/>
            <person name="Kapitonov V.V."/>
            <person name="Kroger N."/>
            <person name="Lau W.W."/>
            <person name="Lane T.W."/>
            <person name="Larimer F.W."/>
            <person name="Lippmeier J.C."/>
            <person name="Lucas S."/>
            <person name="Medina M."/>
            <person name="Montsant A."/>
            <person name="Obornik M."/>
            <person name="Parker M.S."/>
            <person name="Palenik B."/>
            <person name="Pazour G.J."/>
            <person name="Richardson P.M."/>
            <person name="Rynearson T.A."/>
            <person name="Saito M.A."/>
            <person name="Schwartz D.C."/>
            <person name="Thamatrakoln K."/>
            <person name="Valentin K."/>
            <person name="Vardi A."/>
            <person name="Wilkerson F.P."/>
            <person name="Rokhsar D.S."/>
        </authorList>
    </citation>
    <scope>NUCLEOTIDE SEQUENCE [LARGE SCALE GENOMIC DNA]</scope>
    <source>
        <strain evidence="4 5">CCMP1335</strain>
    </source>
</reference>
<dbReference type="AlphaFoldDB" id="B8LD14"/>
<feature type="region of interest" description="Disordered" evidence="1">
    <location>
        <begin position="276"/>
        <end position="295"/>
    </location>
</feature>
<sequence>MAASTMANHALSTLRNTHNNTVEPATNDYDDMESRDTIGSPRNRRSGKSLPLTRASTDGSADSSIGGGDINTTSAYNRASLGSEDSYFASPSSGSQRRRHRQCTLPSPVVTPNDMNSSYDTDSIPDKSLRGRKLFPSDDSDSSITNQCSHSQIHRQRQPLHQHLKNCIRTNNACTTMMLLTRNSNYPTHQDNRHSKSNSSFRIFNRRRLLPWLAILMAISMCANIWWRAPLSFYLRYASDGDEAIQRTTLLGRDRREEDVDAWNLRHDKLYLEVSSGDEKETQQQMKSQQTSLGDLTKQSSLGASVAEKNHVIQLKRSFSPFFKDGGRNASLSLQLPYHTDTISFNRMVLLERDEMSTQQNTETELREWLPEKEVDKGMDHVSEDELAVRSQTVVWENDRECIPMAEWQSTFRPTCNSVHEIDATLLLNQAAFSLVSSKGFWRNAWKVNMDIAASGKEGAVNSVDLLPVVESKASKSTKSTKFAKEEVVDTSNYIVLKSLKYVHEPNDETFELSRVDAVSLEQLTSSRFTINIYGYCGTSSLQEFASGDLKGLLPKLEPIEKLRYAMWVAEGVADVHSVDAKKNYGVIGADEHEQSTIHNATNVATLIHNDINMDNVLLGKRNGVDVPLLNDMNIAVFRKKNAKTGEACPFRGRFANPQWMSPEQQERPEDELSTGYLNEKIDVYALGNILYKVAVGNSPWKNDYKTTKITPLIKDKIARAKLRGAKPKVPTEKRPQLETFGQGSGE</sequence>
<evidence type="ECO:0000313" key="4">
    <source>
        <dbReference type="EMBL" id="EED86633.1"/>
    </source>
</evidence>
<name>B8LD14_THAPS</name>
<dbReference type="HOGENOM" id="CLU_372378_0_0_1"/>
<dbReference type="GO" id="GO:0007165">
    <property type="term" value="P:signal transduction"/>
    <property type="evidence" value="ECO:0000318"/>
    <property type="project" value="GO_Central"/>
</dbReference>
<dbReference type="eggNOG" id="ENOG502T56G">
    <property type="taxonomic scope" value="Eukaryota"/>
</dbReference>
<reference evidence="4 5" key="2">
    <citation type="journal article" date="2008" name="Nature">
        <title>The Phaeodactylum genome reveals the evolutionary history of diatom genomes.</title>
        <authorList>
            <person name="Bowler C."/>
            <person name="Allen A.E."/>
            <person name="Badger J.H."/>
            <person name="Grimwood J."/>
            <person name="Jabbari K."/>
            <person name="Kuo A."/>
            <person name="Maheswari U."/>
            <person name="Martens C."/>
            <person name="Maumus F."/>
            <person name="Otillar R.P."/>
            <person name="Rayko E."/>
            <person name="Salamov A."/>
            <person name="Vandepoele K."/>
            <person name="Beszteri B."/>
            <person name="Gruber A."/>
            <person name="Heijde M."/>
            <person name="Katinka M."/>
            <person name="Mock T."/>
            <person name="Valentin K."/>
            <person name="Verret F."/>
            <person name="Berges J.A."/>
            <person name="Brownlee C."/>
            <person name="Cadoret J.P."/>
            <person name="Chiovitti A."/>
            <person name="Choi C.J."/>
            <person name="Coesel S."/>
            <person name="De Martino A."/>
            <person name="Detter J.C."/>
            <person name="Durkin C."/>
            <person name="Falciatore A."/>
            <person name="Fournet J."/>
            <person name="Haruta M."/>
            <person name="Huysman M.J."/>
            <person name="Jenkins B.D."/>
            <person name="Jiroutova K."/>
            <person name="Jorgensen R.E."/>
            <person name="Joubert Y."/>
            <person name="Kaplan A."/>
            <person name="Kroger N."/>
            <person name="Kroth P.G."/>
            <person name="La Roche J."/>
            <person name="Lindquist E."/>
            <person name="Lommer M."/>
            <person name="Martin-Jezequel V."/>
            <person name="Lopez P.J."/>
            <person name="Lucas S."/>
            <person name="Mangogna M."/>
            <person name="McGinnis K."/>
            <person name="Medlin L.K."/>
            <person name="Montsant A."/>
            <person name="Oudot-Le Secq M.P."/>
            <person name="Napoli C."/>
            <person name="Obornik M."/>
            <person name="Parker M.S."/>
            <person name="Petit J.L."/>
            <person name="Porcel B.M."/>
            <person name="Poulsen N."/>
            <person name="Robison M."/>
            <person name="Rychlewski L."/>
            <person name="Rynearson T.A."/>
            <person name="Schmutz J."/>
            <person name="Shapiro H."/>
            <person name="Siaut M."/>
            <person name="Stanley M."/>
            <person name="Sussman M.R."/>
            <person name="Taylor A.R."/>
            <person name="Vardi A."/>
            <person name="von Dassow P."/>
            <person name="Vyverman W."/>
            <person name="Willis A."/>
            <person name="Wyrwicz L.S."/>
            <person name="Rokhsar D.S."/>
            <person name="Weissenbach J."/>
            <person name="Armbrust E.V."/>
            <person name="Green B.R."/>
            <person name="Van de Peer Y."/>
            <person name="Grigoriev I.V."/>
        </authorList>
    </citation>
    <scope>NUCLEOTIDE SEQUENCE [LARGE SCALE GENOMIC DNA]</scope>
    <source>
        <strain evidence="4 5">CCMP1335</strain>
    </source>
</reference>
<dbReference type="Proteomes" id="UP000001449">
    <property type="component" value="Unassembled WGS sequence"/>
</dbReference>
<dbReference type="SUPFAM" id="SSF56112">
    <property type="entry name" value="Protein kinase-like (PK-like)"/>
    <property type="match status" value="1"/>
</dbReference>
<dbReference type="SMART" id="SM00220">
    <property type="entry name" value="S_TKc"/>
    <property type="match status" value="1"/>
</dbReference>
<dbReference type="KEGG" id="tps:THAPSDRAFT_11091"/>
<keyword evidence="5" id="KW-1185">Reference proteome</keyword>
<keyword evidence="2" id="KW-0812">Transmembrane</keyword>
<evidence type="ECO:0000259" key="3">
    <source>
        <dbReference type="PROSITE" id="PS50011"/>
    </source>
</evidence>
<dbReference type="GeneID" id="7449879"/>
<keyword evidence="2" id="KW-1133">Transmembrane helix</keyword>
<dbReference type="EMBL" id="DS999419">
    <property type="protein sequence ID" value="EED86633.1"/>
    <property type="molecule type" value="Genomic_DNA"/>
</dbReference>
<feature type="compositionally biased region" description="Low complexity" evidence="1">
    <location>
        <begin position="55"/>
        <end position="64"/>
    </location>
</feature>
<accession>B8LD14</accession>
<keyword evidence="2" id="KW-0472">Membrane</keyword>
<evidence type="ECO:0000313" key="5">
    <source>
        <dbReference type="Proteomes" id="UP000001449"/>
    </source>
</evidence>
<dbReference type="InterPro" id="IPR011009">
    <property type="entry name" value="Kinase-like_dom_sf"/>
</dbReference>
<evidence type="ECO:0000256" key="2">
    <source>
        <dbReference type="SAM" id="Phobius"/>
    </source>
</evidence>
<feature type="region of interest" description="Disordered" evidence="1">
    <location>
        <begin position="87"/>
        <end position="157"/>
    </location>
</feature>
<feature type="compositionally biased region" description="Polar residues" evidence="1">
    <location>
        <begin position="1"/>
        <end position="24"/>
    </location>
</feature>
<dbReference type="InterPro" id="IPR000719">
    <property type="entry name" value="Prot_kinase_dom"/>
</dbReference>
<feature type="compositionally biased region" description="Polar residues" evidence="1">
    <location>
        <begin position="283"/>
        <end position="295"/>
    </location>
</feature>
<feature type="domain" description="Protein kinase" evidence="3">
    <location>
        <begin position="447"/>
        <end position="747"/>
    </location>
</feature>
<dbReference type="PANTHER" id="PTHR23257">
    <property type="entry name" value="SERINE-THREONINE PROTEIN KINASE"/>
    <property type="match status" value="1"/>
</dbReference>
<dbReference type="Gene3D" id="1.10.510.10">
    <property type="entry name" value="Transferase(Phosphotransferase) domain 1"/>
    <property type="match status" value="1"/>
</dbReference>
<feature type="compositionally biased region" description="Polar residues" evidence="1">
    <location>
        <begin position="142"/>
        <end position="151"/>
    </location>
</feature>
<dbReference type="InParanoid" id="B8LD14"/>
<proteinExistence type="predicted"/>
<dbReference type="PaxDb" id="35128-Thaps11091"/>
<protein>
    <recommendedName>
        <fullName evidence="3">Protein kinase domain-containing protein</fullName>
    </recommendedName>
</protein>
<gene>
    <name evidence="4" type="ORF">THAPSDRAFT_11091</name>
</gene>
<dbReference type="InterPro" id="IPR050167">
    <property type="entry name" value="Ser_Thr_protein_kinase"/>
</dbReference>
<feature type="region of interest" description="Disordered" evidence="1">
    <location>
        <begin position="1"/>
        <end position="71"/>
    </location>
</feature>
<feature type="transmembrane region" description="Helical" evidence="2">
    <location>
        <begin position="209"/>
        <end position="227"/>
    </location>
</feature>
<feature type="region of interest" description="Disordered" evidence="1">
    <location>
        <begin position="724"/>
        <end position="747"/>
    </location>
</feature>